<dbReference type="InterPro" id="IPR039421">
    <property type="entry name" value="Type_1_exporter"/>
</dbReference>
<dbReference type="InterPro" id="IPR003593">
    <property type="entry name" value="AAA+_ATPase"/>
</dbReference>
<dbReference type="PANTHER" id="PTHR24221:SF503">
    <property type="entry name" value="MITOCHONDRIAL POTASSIUM CHANNEL ATP-BINDING SUBUNIT"/>
    <property type="match status" value="1"/>
</dbReference>
<dbReference type="PANTHER" id="PTHR24221">
    <property type="entry name" value="ATP-BINDING CASSETTE SUB-FAMILY B"/>
    <property type="match status" value="1"/>
</dbReference>
<dbReference type="InterPro" id="IPR017871">
    <property type="entry name" value="ABC_transporter-like_CS"/>
</dbReference>
<evidence type="ECO:0000256" key="1">
    <source>
        <dbReference type="ARBA" id="ARBA00022741"/>
    </source>
</evidence>
<dbReference type="SUPFAM" id="SSF52540">
    <property type="entry name" value="P-loop containing nucleoside triphosphate hydrolases"/>
    <property type="match status" value="1"/>
</dbReference>
<evidence type="ECO:0000256" key="2">
    <source>
        <dbReference type="ARBA" id="ARBA00022840"/>
    </source>
</evidence>
<evidence type="ECO:0000259" key="3">
    <source>
        <dbReference type="PROSITE" id="PS50893"/>
    </source>
</evidence>
<comment type="caution">
    <text evidence="4">The sequence shown here is derived from an EMBL/GenBank/DDBJ whole genome shotgun (WGS) entry which is preliminary data.</text>
</comment>
<keyword evidence="5" id="KW-1185">Reference proteome</keyword>
<name>A0A9P9EXW0_9HYPO</name>
<keyword evidence="1" id="KW-0547">Nucleotide-binding</keyword>
<dbReference type="GO" id="GO:0042626">
    <property type="term" value="F:ATPase-coupled transmembrane transporter activity"/>
    <property type="evidence" value="ECO:0007669"/>
    <property type="project" value="TreeGrafter"/>
</dbReference>
<dbReference type="GO" id="GO:0005524">
    <property type="term" value="F:ATP binding"/>
    <property type="evidence" value="ECO:0007669"/>
    <property type="project" value="UniProtKB-KW"/>
</dbReference>
<accession>A0A9P9EXW0</accession>
<dbReference type="PROSITE" id="PS00211">
    <property type="entry name" value="ABC_TRANSPORTER_1"/>
    <property type="match status" value="1"/>
</dbReference>
<dbReference type="InterPro" id="IPR027417">
    <property type="entry name" value="P-loop_NTPase"/>
</dbReference>
<dbReference type="GO" id="GO:0016020">
    <property type="term" value="C:membrane"/>
    <property type="evidence" value="ECO:0007669"/>
    <property type="project" value="TreeGrafter"/>
</dbReference>
<dbReference type="OrthoDB" id="6500128at2759"/>
<organism evidence="4 5">
    <name type="scientific">Dactylonectria estremocensis</name>
    <dbReference type="NCBI Taxonomy" id="1079267"/>
    <lineage>
        <taxon>Eukaryota</taxon>
        <taxon>Fungi</taxon>
        <taxon>Dikarya</taxon>
        <taxon>Ascomycota</taxon>
        <taxon>Pezizomycotina</taxon>
        <taxon>Sordariomycetes</taxon>
        <taxon>Hypocreomycetidae</taxon>
        <taxon>Hypocreales</taxon>
        <taxon>Nectriaceae</taxon>
        <taxon>Dactylonectria</taxon>
    </lineage>
</organism>
<dbReference type="GO" id="GO:0016887">
    <property type="term" value="F:ATP hydrolysis activity"/>
    <property type="evidence" value="ECO:0007669"/>
    <property type="project" value="InterPro"/>
</dbReference>
<feature type="domain" description="ABC transporter" evidence="3">
    <location>
        <begin position="1"/>
        <end position="203"/>
    </location>
</feature>
<evidence type="ECO:0000313" key="4">
    <source>
        <dbReference type="EMBL" id="KAH7147141.1"/>
    </source>
</evidence>
<evidence type="ECO:0000313" key="5">
    <source>
        <dbReference type="Proteomes" id="UP000717696"/>
    </source>
</evidence>
<dbReference type="Gene3D" id="3.40.50.300">
    <property type="entry name" value="P-loop containing nucleotide triphosphate hydrolases"/>
    <property type="match status" value="1"/>
</dbReference>
<sequence>MQSIYVALVGASGCGKGTTLALLERFYGPTSGTVLVDGRDISKLNISDYLKHITIFSQEPTLYQGPIRENILLGASREDVSEEEIIQLYKDPNGFDTQCGGKGALLSGGQKQRIAIARALLHNSKILLIDEATSALNSESEKVVQAALHAAAKGRTTMAIAHWLSTIQKAEMIDVFDAGRMIEAGTHDQLQWMRGKCFEHVNLQNLN</sequence>
<keyword evidence="4" id="KW-0378">Hydrolase</keyword>
<dbReference type="Pfam" id="PF00005">
    <property type="entry name" value="ABC_tran"/>
    <property type="match status" value="1"/>
</dbReference>
<dbReference type="AlphaFoldDB" id="A0A9P9EXW0"/>
<dbReference type="PROSITE" id="PS50893">
    <property type="entry name" value="ABC_TRANSPORTER_2"/>
    <property type="match status" value="1"/>
</dbReference>
<proteinExistence type="predicted"/>
<protein>
    <submittedName>
        <fullName evidence="4">P-loop containing nucleoside triphosphate hydrolase protein</fullName>
    </submittedName>
</protein>
<gene>
    <name evidence="4" type="ORF">B0J13DRAFT_665294</name>
</gene>
<dbReference type="InterPro" id="IPR003439">
    <property type="entry name" value="ABC_transporter-like_ATP-bd"/>
</dbReference>
<dbReference type="EMBL" id="JAGMUU010000008">
    <property type="protein sequence ID" value="KAH7147141.1"/>
    <property type="molecule type" value="Genomic_DNA"/>
</dbReference>
<dbReference type="SMART" id="SM00382">
    <property type="entry name" value="AAA"/>
    <property type="match status" value="1"/>
</dbReference>
<dbReference type="Proteomes" id="UP000717696">
    <property type="component" value="Unassembled WGS sequence"/>
</dbReference>
<keyword evidence="2" id="KW-0067">ATP-binding</keyword>
<reference evidence="4" key="1">
    <citation type="journal article" date="2021" name="Nat. Commun.">
        <title>Genetic determinants of endophytism in the Arabidopsis root mycobiome.</title>
        <authorList>
            <person name="Mesny F."/>
            <person name="Miyauchi S."/>
            <person name="Thiergart T."/>
            <person name="Pickel B."/>
            <person name="Atanasova L."/>
            <person name="Karlsson M."/>
            <person name="Huettel B."/>
            <person name="Barry K.W."/>
            <person name="Haridas S."/>
            <person name="Chen C."/>
            <person name="Bauer D."/>
            <person name="Andreopoulos W."/>
            <person name="Pangilinan J."/>
            <person name="LaButti K."/>
            <person name="Riley R."/>
            <person name="Lipzen A."/>
            <person name="Clum A."/>
            <person name="Drula E."/>
            <person name="Henrissat B."/>
            <person name="Kohler A."/>
            <person name="Grigoriev I.V."/>
            <person name="Martin F.M."/>
            <person name="Hacquard S."/>
        </authorList>
    </citation>
    <scope>NUCLEOTIDE SEQUENCE</scope>
    <source>
        <strain evidence="4">MPI-CAGE-AT-0021</strain>
    </source>
</reference>